<evidence type="ECO:0000256" key="12">
    <source>
        <dbReference type="ARBA" id="ARBA00030899"/>
    </source>
</evidence>
<gene>
    <name evidence="14" type="primary">vnfG</name>
    <name evidence="14" type="ORF">EZJ19_01805</name>
</gene>
<accession>A0A4R1BMH6</accession>
<comment type="caution">
    <text evidence="14">The sequence shown here is derived from an EMBL/GenBank/DDBJ whole genome shotgun (WGS) entry which is preliminary data.</text>
</comment>
<dbReference type="OrthoDB" id="198407at2"/>
<dbReference type="InterPro" id="IPR004349">
    <property type="entry name" value="V/Nase_d_su"/>
</dbReference>
<comment type="cofactor">
    <cofactor evidence="1">
        <name>iron-sulfur cluster</name>
        <dbReference type="ChEBI" id="CHEBI:30408"/>
    </cofactor>
</comment>
<name>A0A4R1BMH6_9PROT</name>
<evidence type="ECO:0000256" key="2">
    <source>
        <dbReference type="ARBA" id="ARBA00004064"/>
    </source>
</evidence>
<dbReference type="EMBL" id="SJZB01000009">
    <property type="protein sequence ID" value="TCJ18710.1"/>
    <property type="molecule type" value="Genomic_DNA"/>
</dbReference>
<dbReference type="NCBIfam" id="TIGR02930">
    <property type="entry name" value="vnfG_nitrog"/>
    <property type="match status" value="1"/>
</dbReference>
<comment type="subunit">
    <text evidence="3">Hexamer of two alpha, two beta, and two delta chains.</text>
</comment>
<dbReference type="EC" id="1.18.6.1" evidence="4"/>
<keyword evidence="8 14" id="KW-0560">Oxidoreductase</keyword>
<evidence type="ECO:0000256" key="5">
    <source>
        <dbReference type="ARBA" id="ARBA00022723"/>
    </source>
</evidence>
<evidence type="ECO:0000256" key="6">
    <source>
        <dbReference type="ARBA" id="ARBA00022741"/>
    </source>
</evidence>
<keyword evidence="5" id="KW-0479">Metal-binding</keyword>
<dbReference type="GO" id="GO:0046872">
    <property type="term" value="F:metal ion binding"/>
    <property type="evidence" value="ECO:0007669"/>
    <property type="project" value="UniProtKB-KW"/>
</dbReference>
<dbReference type="AlphaFoldDB" id="A0A4R1BMH6"/>
<evidence type="ECO:0000256" key="3">
    <source>
        <dbReference type="ARBA" id="ARBA00011515"/>
    </source>
</evidence>
<keyword evidence="11" id="KW-0535">Nitrogen fixation</keyword>
<evidence type="ECO:0000256" key="8">
    <source>
        <dbReference type="ARBA" id="ARBA00023002"/>
    </source>
</evidence>
<dbReference type="Pfam" id="PF03139">
    <property type="entry name" value="AnfG_VnfG"/>
    <property type="match status" value="1"/>
</dbReference>
<proteinExistence type="predicted"/>
<evidence type="ECO:0000256" key="13">
    <source>
        <dbReference type="ARBA" id="ARBA00047967"/>
    </source>
</evidence>
<keyword evidence="6" id="KW-0547">Nucleotide-binding</keyword>
<evidence type="ECO:0000256" key="9">
    <source>
        <dbReference type="ARBA" id="ARBA00023004"/>
    </source>
</evidence>
<organism evidence="14 15">
    <name type="scientific">Parasulfuritortus cantonensis</name>
    <dbReference type="NCBI Taxonomy" id="2528202"/>
    <lineage>
        <taxon>Bacteria</taxon>
        <taxon>Pseudomonadati</taxon>
        <taxon>Pseudomonadota</taxon>
        <taxon>Betaproteobacteria</taxon>
        <taxon>Nitrosomonadales</taxon>
        <taxon>Thiobacillaceae</taxon>
        <taxon>Parasulfuritortus</taxon>
    </lineage>
</organism>
<sequence length="117" mass="13870">MTTEALNSKVDDLYGYVQERCLWQFFSRAWDRQENIDGVMSKAEDMLTGREPSRETPTDRLHCADALIMVHDFKERFPWIRESGPDEVRQLLDGLKERLVDLTITKSTNRELRHHLY</sequence>
<comment type="catalytic activity">
    <reaction evidence="13">
        <text>N2 + 8 reduced [2Fe-2S]-[ferredoxin] + 16 ATP + 16 H2O = H2 + 8 oxidized [2Fe-2S]-[ferredoxin] + 2 NH4(+) + 16 ADP + 16 phosphate + 6 H(+)</text>
        <dbReference type="Rhea" id="RHEA:21448"/>
        <dbReference type="Rhea" id="RHEA-COMP:10000"/>
        <dbReference type="Rhea" id="RHEA-COMP:10001"/>
        <dbReference type="ChEBI" id="CHEBI:15377"/>
        <dbReference type="ChEBI" id="CHEBI:15378"/>
        <dbReference type="ChEBI" id="CHEBI:17997"/>
        <dbReference type="ChEBI" id="CHEBI:18276"/>
        <dbReference type="ChEBI" id="CHEBI:28938"/>
        <dbReference type="ChEBI" id="CHEBI:30616"/>
        <dbReference type="ChEBI" id="CHEBI:33737"/>
        <dbReference type="ChEBI" id="CHEBI:33738"/>
        <dbReference type="ChEBI" id="CHEBI:43474"/>
        <dbReference type="ChEBI" id="CHEBI:456216"/>
        <dbReference type="EC" id="1.18.6.1"/>
    </reaction>
</comment>
<evidence type="ECO:0000313" key="15">
    <source>
        <dbReference type="Proteomes" id="UP000295443"/>
    </source>
</evidence>
<dbReference type="RefSeq" id="WP_131444595.1">
    <property type="nucleotide sequence ID" value="NZ_SJZB01000009.1"/>
</dbReference>
<evidence type="ECO:0000313" key="14">
    <source>
        <dbReference type="EMBL" id="TCJ18710.1"/>
    </source>
</evidence>
<keyword evidence="7" id="KW-0067">ATP-binding</keyword>
<dbReference type="Proteomes" id="UP000295443">
    <property type="component" value="Unassembled WGS sequence"/>
</dbReference>
<keyword evidence="15" id="KW-1185">Reference proteome</keyword>
<dbReference type="GO" id="GO:0016163">
    <property type="term" value="F:nitrogenase activity"/>
    <property type="evidence" value="ECO:0007669"/>
    <property type="project" value="UniProtKB-EC"/>
</dbReference>
<evidence type="ECO:0000256" key="4">
    <source>
        <dbReference type="ARBA" id="ARBA00012773"/>
    </source>
</evidence>
<dbReference type="GO" id="GO:0051536">
    <property type="term" value="F:iron-sulfur cluster binding"/>
    <property type="evidence" value="ECO:0007669"/>
    <property type="project" value="UniProtKB-KW"/>
</dbReference>
<evidence type="ECO:0000256" key="1">
    <source>
        <dbReference type="ARBA" id="ARBA00001915"/>
    </source>
</evidence>
<evidence type="ECO:0000256" key="10">
    <source>
        <dbReference type="ARBA" id="ARBA00023014"/>
    </source>
</evidence>
<dbReference type="InterPro" id="IPR014279">
    <property type="entry name" value="Nase_V-Fe_dsu"/>
</dbReference>
<keyword evidence="10" id="KW-0411">Iron-sulfur</keyword>
<keyword evidence="9" id="KW-0408">Iron</keyword>
<dbReference type="GO" id="GO:0005524">
    <property type="term" value="F:ATP binding"/>
    <property type="evidence" value="ECO:0007669"/>
    <property type="project" value="UniProtKB-KW"/>
</dbReference>
<comment type="function">
    <text evidence="2">The key enzymatic reactions in nitrogen fixation are catalyzed by the nitrogenase complex, which has 2 components: the iron protein (component 2) and a component 1 which is either a molybdenum-iron protein, a vanadium-iron, or an iron-iron protein.</text>
</comment>
<reference evidence="14 15" key="1">
    <citation type="submission" date="2019-03" db="EMBL/GenBank/DDBJ databases">
        <title>Genome sequence of Thiobacillaceae bacterium LSR1, a sulfur-oxidizing bacterium isolated from freshwater sediment.</title>
        <authorList>
            <person name="Li S."/>
        </authorList>
    </citation>
    <scope>NUCLEOTIDE SEQUENCE [LARGE SCALE GENOMIC DNA]</scope>
    <source>
        <strain evidence="14 15">LSR1</strain>
    </source>
</reference>
<evidence type="ECO:0000256" key="7">
    <source>
        <dbReference type="ARBA" id="ARBA00022840"/>
    </source>
</evidence>
<evidence type="ECO:0000256" key="11">
    <source>
        <dbReference type="ARBA" id="ARBA00023231"/>
    </source>
</evidence>
<protein>
    <recommendedName>
        <fullName evidence="4">nitrogenase</fullName>
        <ecNumber evidence="4">1.18.6.1</ecNumber>
    </recommendedName>
    <alternativeName>
        <fullName evidence="12">Nitrogenase component I</fullName>
    </alternativeName>
</protein>